<feature type="domain" description="Cytochrome c assembly protein" evidence="4">
    <location>
        <begin position="100"/>
        <end position="322"/>
    </location>
</feature>
<dbReference type="Pfam" id="PF16327">
    <property type="entry name" value="CcmF_C"/>
    <property type="match status" value="1"/>
</dbReference>
<feature type="transmembrane region" description="Helical" evidence="3">
    <location>
        <begin position="526"/>
        <end position="544"/>
    </location>
</feature>
<evidence type="ECO:0000256" key="2">
    <source>
        <dbReference type="ARBA" id="ARBA00022748"/>
    </source>
</evidence>
<organism evidence="6 7">
    <name type="scientific">Chryseosolibacter indicus</name>
    <dbReference type="NCBI Taxonomy" id="2782351"/>
    <lineage>
        <taxon>Bacteria</taxon>
        <taxon>Pseudomonadati</taxon>
        <taxon>Bacteroidota</taxon>
        <taxon>Cytophagia</taxon>
        <taxon>Cytophagales</taxon>
        <taxon>Chryseotaleaceae</taxon>
        <taxon>Chryseosolibacter</taxon>
    </lineage>
</organism>
<proteinExistence type="inferred from homology"/>
<keyword evidence="3" id="KW-0812">Transmembrane</keyword>
<feature type="transmembrane region" description="Helical" evidence="3">
    <location>
        <begin position="299"/>
        <end position="318"/>
    </location>
</feature>
<feature type="domain" description="Cytochrome c-type biogenesis protein CcmF C-terminal" evidence="5">
    <location>
        <begin position="343"/>
        <end position="546"/>
    </location>
</feature>
<keyword evidence="3" id="KW-0472">Membrane</keyword>
<comment type="similarity">
    <text evidence="1">Belongs to the CcmF/CycK/Ccl1/NrfE/CcsA family.</text>
</comment>
<reference evidence="6 7" key="1">
    <citation type="submission" date="2021-05" db="EMBL/GenBank/DDBJ databases">
        <title>A Polyphasic approach of four new species of the genus Ohtaekwangia: Ohtaekwangia histidinii sp. nov., Ohtaekwangia cretensis sp. nov., Ohtaekwangia indiensis sp. nov., Ohtaekwangia reichenbachii sp. nov. from diverse environment.</title>
        <authorList>
            <person name="Octaviana S."/>
        </authorList>
    </citation>
    <scope>NUCLEOTIDE SEQUENCE [LARGE SCALE GENOMIC DNA]</scope>
    <source>
        <strain evidence="6 7">PWU20</strain>
    </source>
</reference>
<dbReference type="Pfam" id="PF01578">
    <property type="entry name" value="Cytochrom_C_asm"/>
    <property type="match status" value="1"/>
</dbReference>
<feature type="transmembrane region" description="Helical" evidence="3">
    <location>
        <begin position="338"/>
        <end position="358"/>
    </location>
</feature>
<evidence type="ECO:0000256" key="3">
    <source>
        <dbReference type="SAM" id="Phobius"/>
    </source>
</evidence>
<evidence type="ECO:0000259" key="5">
    <source>
        <dbReference type="Pfam" id="PF16327"/>
    </source>
</evidence>
<sequence length="850" mass="96300">MIHYFIGDLGHFFVVTSFITAIVSAFTYFKAATSTSPLDGISWKQNGLVSFYAHAISVLGICVTLFIIIANHYFEYHYAYSHSDKKLPAYYLISTFWNGQEGSFLLWMFWHAVLGIVIIHTNKFWEAPVMTVFALVQAFLASMILGAVIPGIDFKIGSSPFILLRDVMQNAPIFISNPEFVPSDGNGLNPLLQNYWMVIHPPTLFLGFASTLVPFSYCIAGLWLKKYHEWVRPALPWALFSAAILGLGILMGGYWAYETLNFGGYWNWDPVENAVYVPWLILVGAIHTMITYKNSETALKASIILVIATFVLILYSTFLTRSGVLGESSVHSFTDLGLSGQLLIYLLFFLFAAIVLCIIRWKEIPSTEKEVATYSREFWIFIGVLVLCLMGFQVLMPTSIPVWNKIVNLFGGESNMAPPTDQVGFYTKFQLWFAVLVAILSGIGQFFWWKKMEPKQLIKEVRGPLLLALIIVVVLLQIIIFQYGTDVVTKPGFLFILLSGVITVTLNSKILLALLKSSPTLSGGSISHIGVGLMLIGIMFSSGYSKVVSLNNTGLIYRREASDEFNRESLLLFVNEPRTMANYKIEFKGERLEARERSGYVNPSDVEFMDDPYMVVAKKDIIYNGKKLYPAKDTFEIFPENRYYEVKLTSQSGKEHRLYPRIQDNPNMGLASSPDIKRDVTRDLYAHVVDRSPQEAEWSKLEEMKISPNKEFFANDYVSVLEKVERISTVGGVKLDSADIAVKAFIRVKGEYQDYVAEPVFIIRNRMIGRIPDEIRDLAIQFTLLNIHPETNEFSIGINTRQKDYIVLKALEKPLINVLWMGTVMLVVGFGVAIVRRYREFQKMKLKGLE</sequence>
<evidence type="ECO:0000313" key="6">
    <source>
        <dbReference type="EMBL" id="MBT1704589.1"/>
    </source>
</evidence>
<accession>A0ABS5VT34</accession>
<evidence type="ECO:0000259" key="4">
    <source>
        <dbReference type="Pfam" id="PF01578"/>
    </source>
</evidence>
<feature type="transmembrane region" description="Helical" evidence="3">
    <location>
        <begin position="12"/>
        <end position="31"/>
    </location>
</feature>
<feature type="transmembrane region" description="Helical" evidence="3">
    <location>
        <begin position="461"/>
        <end position="481"/>
    </location>
</feature>
<feature type="transmembrane region" description="Helical" evidence="3">
    <location>
        <begin position="429"/>
        <end position="449"/>
    </location>
</feature>
<feature type="transmembrane region" description="Helical" evidence="3">
    <location>
        <begin position="815"/>
        <end position="835"/>
    </location>
</feature>
<gene>
    <name evidence="6" type="primary">ccsA</name>
    <name evidence="6" type="ORF">KK060_14945</name>
</gene>
<evidence type="ECO:0000313" key="7">
    <source>
        <dbReference type="Proteomes" id="UP000772618"/>
    </source>
</evidence>
<protein>
    <submittedName>
        <fullName evidence="6">Cytochrome c biogenesis protein CcsA</fullName>
    </submittedName>
</protein>
<feature type="transmembrane region" description="Helical" evidence="3">
    <location>
        <begin position="276"/>
        <end position="292"/>
    </location>
</feature>
<feature type="transmembrane region" description="Helical" evidence="3">
    <location>
        <begin position="104"/>
        <end position="120"/>
    </location>
</feature>
<feature type="transmembrane region" description="Helical" evidence="3">
    <location>
        <begin position="51"/>
        <end position="74"/>
    </location>
</feature>
<dbReference type="EMBL" id="JAHESD010000034">
    <property type="protein sequence ID" value="MBT1704589.1"/>
    <property type="molecule type" value="Genomic_DNA"/>
</dbReference>
<dbReference type="Proteomes" id="UP000772618">
    <property type="component" value="Unassembled WGS sequence"/>
</dbReference>
<dbReference type="RefSeq" id="WP_254154546.1">
    <property type="nucleotide sequence ID" value="NZ_JAHESD010000034.1"/>
</dbReference>
<feature type="transmembrane region" description="Helical" evidence="3">
    <location>
        <begin position="378"/>
        <end position="396"/>
    </location>
</feature>
<dbReference type="PANTHER" id="PTHR43653">
    <property type="entry name" value="CYTOCHROME C ASSEMBLY PROTEIN-RELATED"/>
    <property type="match status" value="1"/>
</dbReference>
<dbReference type="PANTHER" id="PTHR43653:SF1">
    <property type="entry name" value="CYTOCHROME C-TYPE BIOGENESIS PROTEIN CCMF"/>
    <property type="match status" value="1"/>
</dbReference>
<comment type="caution">
    <text evidence="6">The sequence shown here is derived from an EMBL/GenBank/DDBJ whole genome shotgun (WGS) entry which is preliminary data.</text>
</comment>
<evidence type="ECO:0000256" key="1">
    <source>
        <dbReference type="ARBA" id="ARBA00009186"/>
    </source>
</evidence>
<feature type="transmembrane region" description="Helical" evidence="3">
    <location>
        <begin position="493"/>
        <end position="514"/>
    </location>
</feature>
<keyword evidence="3" id="KW-1133">Transmembrane helix</keyword>
<feature type="transmembrane region" description="Helical" evidence="3">
    <location>
        <begin position="204"/>
        <end position="224"/>
    </location>
</feature>
<dbReference type="InterPro" id="IPR032523">
    <property type="entry name" value="CcmF_C"/>
</dbReference>
<feature type="transmembrane region" description="Helical" evidence="3">
    <location>
        <begin position="236"/>
        <end position="256"/>
    </location>
</feature>
<dbReference type="InterPro" id="IPR003567">
    <property type="entry name" value="Cyt_c_biogenesis"/>
</dbReference>
<keyword evidence="2" id="KW-0201">Cytochrome c-type biogenesis</keyword>
<dbReference type="InterPro" id="IPR002541">
    <property type="entry name" value="Cyt_c_assembly"/>
</dbReference>
<feature type="transmembrane region" description="Helical" evidence="3">
    <location>
        <begin position="132"/>
        <end position="152"/>
    </location>
</feature>
<name>A0ABS5VT34_9BACT</name>
<keyword evidence="7" id="KW-1185">Reference proteome</keyword>
<dbReference type="PRINTS" id="PR01410">
    <property type="entry name" value="CCBIOGENESIS"/>
</dbReference>